<feature type="transmembrane region" description="Helical" evidence="9">
    <location>
        <begin position="76"/>
        <end position="100"/>
    </location>
</feature>
<dbReference type="PANTHER" id="PTHR23513:SF9">
    <property type="entry name" value="ENTEROBACTIN EXPORTER ENTS"/>
    <property type="match status" value="1"/>
</dbReference>
<feature type="transmembrane region" description="Helical" evidence="9">
    <location>
        <begin position="267"/>
        <end position="285"/>
    </location>
</feature>
<proteinExistence type="inferred from homology"/>
<dbReference type="EMBL" id="BAAAMU010000017">
    <property type="protein sequence ID" value="GAA1630226.1"/>
    <property type="molecule type" value="Genomic_DNA"/>
</dbReference>
<comment type="caution">
    <text evidence="11">The sequence shown here is derived from an EMBL/GenBank/DDBJ whole genome shotgun (WGS) entry which is preliminary data.</text>
</comment>
<reference evidence="12" key="1">
    <citation type="journal article" date="2019" name="Int. J. Syst. Evol. Microbiol.">
        <title>The Global Catalogue of Microorganisms (GCM) 10K type strain sequencing project: providing services to taxonomists for standard genome sequencing and annotation.</title>
        <authorList>
            <consortium name="The Broad Institute Genomics Platform"/>
            <consortium name="The Broad Institute Genome Sequencing Center for Infectious Disease"/>
            <person name="Wu L."/>
            <person name="Ma J."/>
        </authorList>
    </citation>
    <scope>NUCLEOTIDE SEQUENCE [LARGE SCALE GENOMIC DNA]</scope>
    <source>
        <strain evidence="12">JCM 13929</strain>
    </source>
</reference>
<evidence type="ECO:0000256" key="5">
    <source>
        <dbReference type="ARBA" id="ARBA00022989"/>
    </source>
</evidence>
<comment type="similarity">
    <text evidence="7">Belongs to the major facilitator superfamily. Drug:H(+) antiporter-3 (DHA3) (TC 2.A.1.21) family.</text>
</comment>
<dbReference type="SUPFAM" id="SSF103473">
    <property type="entry name" value="MFS general substrate transporter"/>
    <property type="match status" value="1"/>
</dbReference>
<feature type="transmembrane region" description="Helical" evidence="9">
    <location>
        <begin position="234"/>
        <end position="255"/>
    </location>
</feature>
<feature type="domain" description="Major facilitator superfamily (MFS) profile" evidence="10">
    <location>
        <begin position="10"/>
        <end position="408"/>
    </location>
</feature>
<sequence>MGEPLRRNRDFVLLWSATSVATLGAQVASVAYPLLVLELTGSAVHAGLIASAAMAAGIVLRLPAGALVDRWDRRRTMLTCHLVQAAVVAVVVAGSLLGLLDWRMLPAAAAIGSACGVFFHPAETAMLRRVVPAEHLPQALAHNEARQYGAAIAGPPLGGLLFNLGRTVPLAGELLAYVLSFAAVLAIKSPTPIRSPTPARSPRPATAAADRPRSLLRDIAEGLRWTWRQRFLRVLLVTAAGFSLVFSALTLTAIVAARQSGAAPSDIGLMMAICGAGGLLGALVAPRLRRRGPASVVLAMFWVAAAAIPAMAVRPTAWAIGPLLAVAFFLAPAANAILYTYQMAITPDHLQGRVISSLALIGSAVTPVGPLASGLILDRWGVTAALLSIASVMAVVALGATLSRTIRRLPPLAEVEAVAAG</sequence>
<keyword evidence="5 9" id="KW-1133">Transmembrane helix</keyword>
<feature type="transmembrane region" description="Helical" evidence="9">
    <location>
        <begin position="168"/>
        <end position="187"/>
    </location>
</feature>
<evidence type="ECO:0000256" key="2">
    <source>
        <dbReference type="ARBA" id="ARBA00022448"/>
    </source>
</evidence>
<evidence type="ECO:0000256" key="1">
    <source>
        <dbReference type="ARBA" id="ARBA00004429"/>
    </source>
</evidence>
<dbReference type="CDD" id="cd06173">
    <property type="entry name" value="MFS_MefA_like"/>
    <property type="match status" value="1"/>
</dbReference>
<keyword evidence="3" id="KW-1003">Cell membrane</keyword>
<dbReference type="PROSITE" id="PS50850">
    <property type="entry name" value="MFS"/>
    <property type="match status" value="1"/>
</dbReference>
<evidence type="ECO:0000256" key="7">
    <source>
        <dbReference type="ARBA" id="ARBA00038075"/>
    </source>
</evidence>
<evidence type="ECO:0000256" key="4">
    <source>
        <dbReference type="ARBA" id="ARBA00022692"/>
    </source>
</evidence>
<feature type="transmembrane region" description="Helical" evidence="9">
    <location>
        <begin position="12"/>
        <end position="32"/>
    </location>
</feature>
<keyword evidence="4 9" id="KW-0812">Transmembrane</keyword>
<evidence type="ECO:0000256" key="8">
    <source>
        <dbReference type="ARBA" id="ARBA00040914"/>
    </source>
</evidence>
<keyword evidence="12" id="KW-1185">Reference proteome</keyword>
<feature type="transmembrane region" description="Helical" evidence="9">
    <location>
        <begin position="382"/>
        <end position="402"/>
    </location>
</feature>
<feature type="transmembrane region" description="Helical" evidence="9">
    <location>
        <begin position="292"/>
        <end position="312"/>
    </location>
</feature>
<dbReference type="RefSeq" id="WP_346104863.1">
    <property type="nucleotide sequence ID" value="NZ_BAAAMU010000017.1"/>
</dbReference>
<dbReference type="Gene3D" id="1.20.1250.20">
    <property type="entry name" value="MFS general substrate transporter like domains"/>
    <property type="match status" value="1"/>
</dbReference>
<dbReference type="InterPro" id="IPR011701">
    <property type="entry name" value="MFS"/>
</dbReference>
<protein>
    <recommendedName>
        <fullName evidence="8">Multidrug efflux pump Tap</fullName>
    </recommendedName>
</protein>
<keyword evidence="2" id="KW-0813">Transport</keyword>
<evidence type="ECO:0000313" key="11">
    <source>
        <dbReference type="EMBL" id="GAA1630226.1"/>
    </source>
</evidence>
<dbReference type="InterPro" id="IPR020846">
    <property type="entry name" value="MFS_dom"/>
</dbReference>
<feature type="transmembrane region" description="Helical" evidence="9">
    <location>
        <begin position="318"/>
        <end position="341"/>
    </location>
</feature>
<evidence type="ECO:0000256" key="6">
    <source>
        <dbReference type="ARBA" id="ARBA00023136"/>
    </source>
</evidence>
<organism evidence="11 12">
    <name type="scientific">Nonomuraea maheshkhaliensis</name>
    <dbReference type="NCBI Taxonomy" id="419590"/>
    <lineage>
        <taxon>Bacteria</taxon>
        <taxon>Bacillati</taxon>
        <taxon>Actinomycetota</taxon>
        <taxon>Actinomycetes</taxon>
        <taxon>Streptosporangiales</taxon>
        <taxon>Streptosporangiaceae</taxon>
        <taxon>Nonomuraea</taxon>
    </lineage>
</organism>
<name>A0ABP4R4N4_9ACTN</name>
<feature type="transmembrane region" description="Helical" evidence="9">
    <location>
        <begin position="353"/>
        <end position="376"/>
    </location>
</feature>
<evidence type="ECO:0000259" key="10">
    <source>
        <dbReference type="PROSITE" id="PS50850"/>
    </source>
</evidence>
<dbReference type="InterPro" id="IPR036259">
    <property type="entry name" value="MFS_trans_sf"/>
</dbReference>
<accession>A0ABP4R4N4</accession>
<feature type="transmembrane region" description="Helical" evidence="9">
    <location>
        <begin position="44"/>
        <end position="64"/>
    </location>
</feature>
<comment type="subcellular location">
    <subcellularLocation>
        <location evidence="1">Cell inner membrane</location>
        <topology evidence="1">Multi-pass membrane protein</topology>
    </subcellularLocation>
</comment>
<gene>
    <name evidence="11" type="ORF">GCM10009733_028730</name>
</gene>
<dbReference type="PANTHER" id="PTHR23513">
    <property type="entry name" value="INTEGRAL MEMBRANE EFFLUX PROTEIN-RELATED"/>
    <property type="match status" value="1"/>
</dbReference>
<dbReference type="Pfam" id="PF07690">
    <property type="entry name" value="MFS_1"/>
    <property type="match status" value="1"/>
</dbReference>
<evidence type="ECO:0000313" key="12">
    <source>
        <dbReference type="Proteomes" id="UP001500064"/>
    </source>
</evidence>
<evidence type="ECO:0000256" key="3">
    <source>
        <dbReference type="ARBA" id="ARBA00022475"/>
    </source>
</evidence>
<dbReference type="Proteomes" id="UP001500064">
    <property type="component" value="Unassembled WGS sequence"/>
</dbReference>
<keyword evidence="6 9" id="KW-0472">Membrane</keyword>
<evidence type="ECO:0000256" key="9">
    <source>
        <dbReference type="SAM" id="Phobius"/>
    </source>
</evidence>